<dbReference type="EMBL" id="CP182909">
    <property type="protein sequence ID" value="XPM63770.1"/>
    <property type="molecule type" value="Genomic_DNA"/>
</dbReference>
<evidence type="ECO:0000313" key="1">
    <source>
        <dbReference type="EMBL" id="XPM63770.1"/>
    </source>
</evidence>
<keyword evidence="2" id="KW-1185">Reference proteome</keyword>
<reference evidence="1 2" key="1">
    <citation type="journal article" date="2016" name="Genome Announc.">
        <title>Draft Genome Sequence of the Thermotolerant Cyanobacterium Desertifilum sp. IPPAS B-1220.</title>
        <authorList>
            <person name="Mironov K.S."/>
            <person name="Sinetova M.A."/>
            <person name="Bolatkhan K."/>
            <person name="Zayadan B.K."/>
            <person name="Ustinova V.V."/>
            <person name="Kupriyanova E.V."/>
            <person name="Skrypnik A.N."/>
            <person name="Gogoleva N.E."/>
            <person name="Gogolev Y.V."/>
            <person name="Los D.A."/>
        </authorList>
    </citation>
    <scope>NUCLEOTIDE SEQUENCE [LARGE SCALE GENOMIC DNA]</scope>
    <source>
        <strain evidence="1 2">IPPAS B-1220</strain>
    </source>
</reference>
<sequence length="87" mass="9528">MTITPVKLTKPASLQTATDMPALLVPTPQVSANPQRSSSLTKSVYHAEQQAKFLNLQAEVDALLEQLQTIDRQRQSQLAAVNPVCQE</sequence>
<protein>
    <submittedName>
        <fullName evidence="1">Uncharacterized protein</fullName>
    </submittedName>
</protein>
<organism evidence="1 2">
    <name type="scientific">Desertifilum tharense IPPAS B-1220</name>
    <dbReference type="NCBI Taxonomy" id="1781255"/>
    <lineage>
        <taxon>Bacteria</taxon>
        <taxon>Bacillati</taxon>
        <taxon>Cyanobacteriota</taxon>
        <taxon>Cyanophyceae</taxon>
        <taxon>Desertifilales</taxon>
        <taxon>Desertifilaceae</taxon>
        <taxon>Desertifilum</taxon>
    </lineage>
</organism>
<proteinExistence type="predicted"/>
<name>A0ACD5GS98_9CYAN</name>
<gene>
    <name evidence="1" type="ORF">BH720_032010</name>
</gene>
<dbReference type="Proteomes" id="UP000095472">
    <property type="component" value="Chromosome"/>
</dbReference>
<accession>A0ACD5GS98</accession>
<evidence type="ECO:0000313" key="2">
    <source>
        <dbReference type="Proteomes" id="UP000095472"/>
    </source>
</evidence>